<evidence type="ECO:0000313" key="16">
    <source>
        <dbReference type="Proteomes" id="UP000266841"/>
    </source>
</evidence>
<evidence type="ECO:0000256" key="5">
    <source>
        <dbReference type="ARBA" id="ARBA00022516"/>
    </source>
</evidence>
<evidence type="ECO:0000256" key="3">
    <source>
        <dbReference type="ARBA" id="ARBA00007811"/>
    </source>
</evidence>
<dbReference type="GO" id="GO:0030148">
    <property type="term" value="P:sphingolipid biosynthetic process"/>
    <property type="evidence" value="ECO:0007669"/>
    <property type="project" value="TreeGrafter"/>
</dbReference>
<sequence>YSGMSSKTKQLYLIAYNAICCLGWAYVLALGIPSAIASVTSSLDGGSSLLEAVKAAGANVYFATPSTAGWSNESSPSLAFVLTVVQSAALLEVLHSAMGLVRSPVFVTTLQVGSRIVALHMVNASPRAQSQWGAALMIFSWALVEVPRYLFYVAAIATGDATKGTPYPLFWLRYSLFAVLYPTGISGELSVFINSSKCDTFLGLLGGGNESIMYWYAMAFPIIYAPGALPMIMNMAGNRKSAFKKRFARPPPPPSGLVWPVTDTKANGEEVRSSTPTAKEILACAIEAVNPELAESQCKSPGDALKVAEAGLNKAYTTFQFISPEGKTTSFASAMSAENDTKFQTGFVKGDLPSPKDKKLEISYKGKQISGEELKAQVKSWVDYGTIEPSAGEAIIKCADNPSWIDLSDKYFVLLGAGSAMGPFEVLMQLGANVVAIDLDRPFIWKRLIERAKKSSGSITFPLTKSQKDCADDDEMYGCAGCNLFTQTPLIRDWLVDLYPNKPFTVGSYAYLNGALHVQVSLAMDAICRDLCERRTGTSLAYLCTPTDLHLIPKEAHEAANENYKVFSKKPFCMLMKLLGGKKFLRKNVCDPVSGVGGEFYYVNGISVAQGPNYAMAKRMQHWRAIIARSGGNIVSSNVAPSTSTASVTQNRTFAWAYEGMPYFKPYEIFAPETSKSVMIAILFHDLNNPDSVANPKNPLANPNQLFSSGSFHGGVWRCAYEIDSIGESSVLLYFSKVAAPYVMAAGGIGLAVGAKIMGYV</sequence>
<evidence type="ECO:0000256" key="9">
    <source>
        <dbReference type="ARBA" id="ARBA00023098"/>
    </source>
</evidence>
<evidence type="ECO:0000256" key="6">
    <source>
        <dbReference type="ARBA" id="ARBA00022692"/>
    </source>
</evidence>
<dbReference type="EMBL" id="AGNL01018407">
    <property type="protein sequence ID" value="EJK63145.1"/>
    <property type="molecule type" value="Genomic_DNA"/>
</dbReference>
<evidence type="ECO:0000256" key="12">
    <source>
        <dbReference type="ARBA" id="ARBA00023239"/>
    </source>
</evidence>
<dbReference type="PANTHER" id="PTHR11035">
    <property type="entry name" value="VERY-LONG-CHAIN (3R)-3-HYDROXYACYL-COA DEHYDRATASE"/>
    <property type="match status" value="1"/>
</dbReference>
<keyword evidence="9" id="KW-0443">Lipid metabolism</keyword>
<keyword evidence="5" id="KW-0444">Lipid biosynthesis</keyword>
<evidence type="ECO:0000256" key="11">
    <source>
        <dbReference type="ARBA" id="ARBA00023160"/>
    </source>
</evidence>
<evidence type="ECO:0000313" key="15">
    <source>
        <dbReference type="EMBL" id="EJK63145.1"/>
    </source>
</evidence>
<keyword evidence="12" id="KW-0456">Lyase</keyword>
<dbReference type="Proteomes" id="UP000266841">
    <property type="component" value="Unassembled WGS sequence"/>
</dbReference>
<evidence type="ECO:0000256" key="10">
    <source>
        <dbReference type="ARBA" id="ARBA00023136"/>
    </source>
</evidence>
<evidence type="ECO:0000256" key="4">
    <source>
        <dbReference type="ARBA" id="ARBA00013122"/>
    </source>
</evidence>
<feature type="transmembrane region" description="Helical" evidence="14">
    <location>
        <begin position="105"/>
        <end position="122"/>
    </location>
</feature>
<protein>
    <recommendedName>
        <fullName evidence="4">very-long-chain (3R)-3-hydroxyacyl-CoA dehydratase</fullName>
        <ecNumber evidence="4">4.2.1.134</ecNumber>
    </recommendedName>
</protein>
<comment type="subcellular location">
    <subcellularLocation>
        <location evidence="1">Membrane</location>
        <topology evidence="1">Multi-pass membrane protein</topology>
    </subcellularLocation>
</comment>
<dbReference type="OrthoDB" id="46988at2759"/>
<evidence type="ECO:0000256" key="1">
    <source>
        <dbReference type="ARBA" id="ARBA00004141"/>
    </source>
</evidence>
<dbReference type="AlphaFoldDB" id="K0SCQ9"/>
<keyword evidence="6 14" id="KW-0812">Transmembrane</keyword>
<dbReference type="GO" id="GO:0005789">
    <property type="term" value="C:endoplasmic reticulum membrane"/>
    <property type="evidence" value="ECO:0007669"/>
    <property type="project" value="TreeGrafter"/>
</dbReference>
<dbReference type="EC" id="4.2.1.134" evidence="4"/>
<feature type="transmembrane region" description="Helical" evidence="14">
    <location>
        <begin position="170"/>
        <end position="193"/>
    </location>
</feature>
<dbReference type="GO" id="GO:0042761">
    <property type="term" value="P:very long-chain fatty acid biosynthetic process"/>
    <property type="evidence" value="ECO:0007669"/>
    <property type="project" value="TreeGrafter"/>
</dbReference>
<dbReference type="GO" id="GO:0030497">
    <property type="term" value="P:fatty acid elongation"/>
    <property type="evidence" value="ECO:0007669"/>
    <property type="project" value="TreeGrafter"/>
</dbReference>
<dbReference type="PANTHER" id="PTHR11035:SF3">
    <property type="entry name" value="VERY-LONG-CHAIN (3R)-3-HYDROXYACYL-COA DEHYDRATASE"/>
    <property type="match status" value="1"/>
</dbReference>
<proteinExistence type="inferred from homology"/>
<keyword evidence="11" id="KW-0275">Fatty acid biosynthesis</keyword>
<keyword evidence="7" id="KW-0276">Fatty acid metabolism</keyword>
<feature type="transmembrane region" description="Helical" evidence="14">
    <location>
        <begin position="213"/>
        <end position="236"/>
    </location>
</feature>
<dbReference type="InterPro" id="IPR007482">
    <property type="entry name" value="Tyr_Pase-like_PTPLA"/>
</dbReference>
<dbReference type="Pfam" id="PF04387">
    <property type="entry name" value="PTPLA"/>
    <property type="match status" value="1"/>
</dbReference>
<keyword evidence="10 14" id="KW-0472">Membrane</keyword>
<comment type="pathway">
    <text evidence="2">Lipid metabolism; fatty acid biosynthesis.</text>
</comment>
<organism evidence="15 16">
    <name type="scientific">Thalassiosira oceanica</name>
    <name type="common">Marine diatom</name>
    <dbReference type="NCBI Taxonomy" id="159749"/>
    <lineage>
        <taxon>Eukaryota</taxon>
        <taxon>Sar</taxon>
        <taxon>Stramenopiles</taxon>
        <taxon>Ochrophyta</taxon>
        <taxon>Bacillariophyta</taxon>
        <taxon>Coscinodiscophyceae</taxon>
        <taxon>Thalassiosirophycidae</taxon>
        <taxon>Thalassiosirales</taxon>
        <taxon>Thalassiosiraceae</taxon>
        <taxon>Thalassiosira</taxon>
    </lineage>
</organism>
<feature type="transmembrane region" description="Helical" evidence="14">
    <location>
        <begin position="12"/>
        <end position="36"/>
    </location>
</feature>
<keyword evidence="8 14" id="KW-1133">Transmembrane helix</keyword>
<evidence type="ECO:0000256" key="7">
    <source>
        <dbReference type="ARBA" id="ARBA00022832"/>
    </source>
</evidence>
<comment type="similarity">
    <text evidence="3">Belongs to the very long-chain fatty acids dehydratase HACD family.</text>
</comment>
<feature type="non-terminal residue" evidence="15">
    <location>
        <position position="1"/>
    </location>
</feature>
<dbReference type="eggNOG" id="KOG3187">
    <property type="taxonomic scope" value="Eukaryota"/>
</dbReference>
<accession>K0SCQ9</accession>
<dbReference type="UniPathway" id="UPA00094"/>
<evidence type="ECO:0000256" key="14">
    <source>
        <dbReference type="SAM" id="Phobius"/>
    </source>
</evidence>
<evidence type="ECO:0000256" key="8">
    <source>
        <dbReference type="ARBA" id="ARBA00022989"/>
    </source>
</evidence>
<feature type="transmembrane region" description="Helical" evidence="14">
    <location>
        <begin position="134"/>
        <end position="158"/>
    </location>
</feature>
<name>K0SCQ9_THAOC</name>
<reference evidence="15 16" key="1">
    <citation type="journal article" date="2012" name="Genome Biol.">
        <title>Genome and low-iron response of an oceanic diatom adapted to chronic iron limitation.</title>
        <authorList>
            <person name="Lommer M."/>
            <person name="Specht M."/>
            <person name="Roy A.S."/>
            <person name="Kraemer L."/>
            <person name="Andreson R."/>
            <person name="Gutowska M.A."/>
            <person name="Wolf J."/>
            <person name="Bergner S.V."/>
            <person name="Schilhabel M.B."/>
            <person name="Klostermeier U.C."/>
            <person name="Beiko R.G."/>
            <person name="Rosenstiel P."/>
            <person name="Hippler M."/>
            <person name="Laroche J."/>
        </authorList>
    </citation>
    <scope>NUCLEOTIDE SEQUENCE [LARGE SCALE GENOMIC DNA]</scope>
    <source>
        <strain evidence="15 16">CCMP1005</strain>
    </source>
</reference>
<keyword evidence="16" id="KW-1185">Reference proteome</keyword>
<dbReference type="GO" id="GO:0102158">
    <property type="term" value="F:very-long-chain (3R)-3-hydroxyacyl-CoA dehydratase activity"/>
    <property type="evidence" value="ECO:0007669"/>
    <property type="project" value="UniProtKB-EC"/>
</dbReference>
<comment type="catalytic activity">
    <reaction evidence="13">
        <text>a very-long-chain (3R)-3-hydroxyacyl-CoA = a very-long-chain (2E)-enoyl-CoA + H2O</text>
        <dbReference type="Rhea" id="RHEA:45812"/>
        <dbReference type="ChEBI" id="CHEBI:15377"/>
        <dbReference type="ChEBI" id="CHEBI:83728"/>
        <dbReference type="ChEBI" id="CHEBI:85440"/>
        <dbReference type="EC" id="4.2.1.134"/>
    </reaction>
</comment>
<comment type="caution">
    <text evidence="15">The sequence shown here is derived from an EMBL/GenBank/DDBJ whole genome shotgun (WGS) entry which is preliminary data.</text>
</comment>
<evidence type="ECO:0000256" key="13">
    <source>
        <dbReference type="ARBA" id="ARBA00036671"/>
    </source>
</evidence>
<evidence type="ECO:0000256" key="2">
    <source>
        <dbReference type="ARBA" id="ARBA00005194"/>
    </source>
</evidence>
<gene>
    <name evidence="15" type="ORF">THAOC_16214</name>
</gene>
<dbReference type="OMA" id="AKWKANI"/>